<organism evidence="1 2">
    <name type="scientific">Tulasnella calospora MUT 4182</name>
    <dbReference type="NCBI Taxonomy" id="1051891"/>
    <lineage>
        <taxon>Eukaryota</taxon>
        <taxon>Fungi</taxon>
        <taxon>Dikarya</taxon>
        <taxon>Basidiomycota</taxon>
        <taxon>Agaricomycotina</taxon>
        <taxon>Agaricomycetes</taxon>
        <taxon>Cantharellales</taxon>
        <taxon>Tulasnellaceae</taxon>
        <taxon>Tulasnella</taxon>
    </lineage>
</organism>
<keyword evidence="2" id="KW-1185">Reference proteome</keyword>
<dbReference type="Proteomes" id="UP000054248">
    <property type="component" value="Unassembled WGS sequence"/>
</dbReference>
<name>A0A0C3Q011_9AGAM</name>
<evidence type="ECO:0000313" key="1">
    <source>
        <dbReference type="EMBL" id="KIO15596.1"/>
    </source>
</evidence>
<sequence>MVRRIGRRPLTCGSRSALVHFAFRSVVAPDSHGRRPLSSYLHYCSMQSCPGRPIFVRFSSPTLERALTVAAKPNELLEYIIIIVASNKL</sequence>
<protein>
    <submittedName>
        <fullName evidence="1">Uncharacterized protein</fullName>
    </submittedName>
</protein>
<dbReference type="EMBL" id="KN823932">
    <property type="protein sequence ID" value="KIO15596.1"/>
    <property type="molecule type" value="Genomic_DNA"/>
</dbReference>
<reference evidence="2" key="2">
    <citation type="submission" date="2015-01" db="EMBL/GenBank/DDBJ databases">
        <title>Evolutionary Origins and Diversification of the Mycorrhizal Mutualists.</title>
        <authorList>
            <consortium name="DOE Joint Genome Institute"/>
            <consortium name="Mycorrhizal Genomics Consortium"/>
            <person name="Kohler A."/>
            <person name="Kuo A."/>
            <person name="Nagy L.G."/>
            <person name="Floudas D."/>
            <person name="Copeland A."/>
            <person name="Barry K.W."/>
            <person name="Cichocki N."/>
            <person name="Veneault-Fourrey C."/>
            <person name="LaButti K."/>
            <person name="Lindquist E.A."/>
            <person name="Lipzen A."/>
            <person name="Lundell T."/>
            <person name="Morin E."/>
            <person name="Murat C."/>
            <person name="Riley R."/>
            <person name="Ohm R."/>
            <person name="Sun H."/>
            <person name="Tunlid A."/>
            <person name="Henrissat B."/>
            <person name="Grigoriev I.V."/>
            <person name="Hibbett D.S."/>
            <person name="Martin F."/>
        </authorList>
    </citation>
    <scope>NUCLEOTIDE SEQUENCE [LARGE SCALE GENOMIC DNA]</scope>
    <source>
        <strain evidence="2">MUT 4182</strain>
    </source>
</reference>
<proteinExistence type="predicted"/>
<reference evidence="1 2" key="1">
    <citation type="submission" date="2014-04" db="EMBL/GenBank/DDBJ databases">
        <authorList>
            <consortium name="DOE Joint Genome Institute"/>
            <person name="Kuo A."/>
            <person name="Girlanda M."/>
            <person name="Perotto S."/>
            <person name="Kohler A."/>
            <person name="Nagy L.G."/>
            <person name="Floudas D."/>
            <person name="Copeland A."/>
            <person name="Barry K.W."/>
            <person name="Cichocki N."/>
            <person name="Veneault-Fourrey C."/>
            <person name="LaButti K."/>
            <person name="Lindquist E.A."/>
            <person name="Lipzen A."/>
            <person name="Lundell T."/>
            <person name="Morin E."/>
            <person name="Murat C."/>
            <person name="Sun H."/>
            <person name="Tunlid A."/>
            <person name="Henrissat B."/>
            <person name="Grigoriev I.V."/>
            <person name="Hibbett D.S."/>
            <person name="Martin F."/>
            <person name="Nordberg H.P."/>
            <person name="Cantor M.N."/>
            <person name="Hua S.X."/>
        </authorList>
    </citation>
    <scope>NUCLEOTIDE SEQUENCE [LARGE SCALE GENOMIC DNA]</scope>
    <source>
        <strain evidence="1 2">MUT 4182</strain>
    </source>
</reference>
<accession>A0A0C3Q011</accession>
<evidence type="ECO:0000313" key="2">
    <source>
        <dbReference type="Proteomes" id="UP000054248"/>
    </source>
</evidence>
<dbReference type="HOGENOM" id="CLU_2456433_0_0_1"/>
<gene>
    <name evidence="1" type="ORF">M407DRAFT_209513</name>
</gene>
<dbReference type="AlphaFoldDB" id="A0A0C3Q011"/>